<comment type="similarity">
    <text evidence="5">Belongs to the ATP-dependent AMP-binding enzyme family. MenE subfamily.</text>
</comment>
<comment type="function">
    <text evidence="5">Converts 2-succinylbenzoate (OSB) to 2-succinylbenzoyl-CoA (OSB-CoA).</text>
</comment>
<dbReference type="Gene3D" id="3.40.50.12780">
    <property type="entry name" value="N-terminal domain of ligase-like"/>
    <property type="match status" value="1"/>
</dbReference>
<dbReference type="PANTHER" id="PTHR43201">
    <property type="entry name" value="ACYL-COA SYNTHETASE"/>
    <property type="match status" value="1"/>
</dbReference>
<dbReference type="AlphaFoldDB" id="A0A075LPI9"/>
<dbReference type="HOGENOM" id="CLU_000022_59_0_9"/>
<dbReference type="FunFam" id="3.30.300.30:FF:000008">
    <property type="entry name" value="2,3-dihydroxybenzoate-AMP ligase"/>
    <property type="match status" value="1"/>
</dbReference>
<evidence type="ECO:0000256" key="3">
    <source>
        <dbReference type="ARBA" id="ARBA00022741"/>
    </source>
</evidence>
<dbReference type="UniPathway" id="UPA01057">
    <property type="reaction ID" value="UER00166"/>
</dbReference>
<dbReference type="InterPro" id="IPR045851">
    <property type="entry name" value="AMP-bd_C_sf"/>
</dbReference>
<dbReference type="GO" id="GO:0031956">
    <property type="term" value="F:medium-chain fatty acid-CoA ligase activity"/>
    <property type="evidence" value="ECO:0007669"/>
    <property type="project" value="TreeGrafter"/>
</dbReference>
<dbReference type="InterPro" id="IPR020845">
    <property type="entry name" value="AMP-binding_CS"/>
</dbReference>
<dbReference type="UniPathway" id="UPA00079"/>
<comment type="catalytic activity">
    <reaction evidence="5">
        <text>2-succinylbenzoate + ATP + CoA = 2-succinylbenzoyl-CoA + AMP + diphosphate</text>
        <dbReference type="Rhea" id="RHEA:17009"/>
        <dbReference type="ChEBI" id="CHEBI:18325"/>
        <dbReference type="ChEBI" id="CHEBI:30616"/>
        <dbReference type="ChEBI" id="CHEBI:33019"/>
        <dbReference type="ChEBI" id="CHEBI:57287"/>
        <dbReference type="ChEBI" id="CHEBI:57364"/>
        <dbReference type="ChEBI" id="CHEBI:456215"/>
        <dbReference type="EC" id="6.2.1.26"/>
    </reaction>
</comment>
<dbReference type="OrthoDB" id="9762242at2"/>
<dbReference type="Pfam" id="PF00501">
    <property type="entry name" value="AMP-binding"/>
    <property type="match status" value="1"/>
</dbReference>
<dbReference type="KEGG" id="tap:GZ22_17530"/>
<dbReference type="Pfam" id="PF13193">
    <property type="entry name" value="AMP-binding_C"/>
    <property type="match status" value="1"/>
</dbReference>
<evidence type="ECO:0000256" key="5">
    <source>
        <dbReference type="HAMAP-Rule" id="MF_00731"/>
    </source>
</evidence>
<dbReference type="GeneID" id="34221903"/>
<keyword evidence="4 5" id="KW-0067">ATP-binding</keyword>
<dbReference type="GO" id="GO:0006631">
    <property type="term" value="P:fatty acid metabolic process"/>
    <property type="evidence" value="ECO:0007669"/>
    <property type="project" value="TreeGrafter"/>
</dbReference>
<protein>
    <recommendedName>
        <fullName evidence="5">2-succinylbenzoate--CoA ligase</fullName>
        <ecNumber evidence="5">6.2.1.26</ecNumber>
    </recommendedName>
    <alternativeName>
        <fullName evidence="5">o-succinylbenzoyl-CoA synthetase</fullName>
        <shortName evidence="5">OSB-CoA synthetase</shortName>
    </alternativeName>
</protein>
<dbReference type="GO" id="GO:0009234">
    <property type="term" value="P:menaquinone biosynthetic process"/>
    <property type="evidence" value="ECO:0007669"/>
    <property type="project" value="UniProtKB-UniRule"/>
</dbReference>
<reference evidence="8 9" key="1">
    <citation type="submission" date="2014-07" db="EMBL/GenBank/DDBJ databases">
        <title>Complete genome sequence of a moderately halophilic bacterium Terribacillus aidingensis MP602, isolated from Cryptomeria fortunei in Tianmu mountain in China.</title>
        <authorList>
            <person name="Wang Y."/>
            <person name="Lu P."/>
            <person name="Zhang L."/>
        </authorList>
    </citation>
    <scope>NUCLEOTIDE SEQUENCE [LARGE SCALE GENOMIC DNA]</scope>
    <source>
        <strain evidence="8 9">MP602</strain>
    </source>
</reference>
<dbReference type="NCBIfam" id="NF002966">
    <property type="entry name" value="PRK03640.1"/>
    <property type="match status" value="1"/>
</dbReference>
<dbReference type="RefSeq" id="WP_038565046.1">
    <property type="nucleotide sequence ID" value="NZ_CP008876.1"/>
</dbReference>
<dbReference type="InterPro" id="IPR010192">
    <property type="entry name" value="MenE"/>
</dbReference>
<dbReference type="EMBL" id="CP008876">
    <property type="protein sequence ID" value="AIF68254.1"/>
    <property type="molecule type" value="Genomic_DNA"/>
</dbReference>
<feature type="domain" description="AMP-binding enzyme C-terminal" evidence="7">
    <location>
        <begin position="403"/>
        <end position="476"/>
    </location>
</feature>
<evidence type="ECO:0000313" key="9">
    <source>
        <dbReference type="Proteomes" id="UP000027980"/>
    </source>
</evidence>
<dbReference type="Gene3D" id="3.30.300.30">
    <property type="match status" value="1"/>
</dbReference>
<dbReference type="HAMAP" id="MF_00731">
    <property type="entry name" value="MenE"/>
    <property type="match status" value="1"/>
</dbReference>
<dbReference type="PANTHER" id="PTHR43201:SF5">
    <property type="entry name" value="MEDIUM-CHAIN ACYL-COA LIGASE ACSF2, MITOCHONDRIAL"/>
    <property type="match status" value="1"/>
</dbReference>
<dbReference type="PROSITE" id="PS00455">
    <property type="entry name" value="AMP_BINDING"/>
    <property type="match status" value="1"/>
</dbReference>
<evidence type="ECO:0000256" key="2">
    <source>
        <dbReference type="ARBA" id="ARBA00022598"/>
    </source>
</evidence>
<comment type="pathway">
    <text evidence="5">Quinol/quinone metabolism; menaquinone biosynthesis.</text>
</comment>
<feature type="domain" description="AMP-dependent synthetase/ligase" evidence="6">
    <location>
        <begin position="9"/>
        <end position="353"/>
    </location>
</feature>
<keyword evidence="3 5" id="KW-0547">Nucleotide-binding</keyword>
<dbReference type="SUPFAM" id="SSF56801">
    <property type="entry name" value="Acetyl-CoA synthetase-like"/>
    <property type="match status" value="1"/>
</dbReference>
<dbReference type="InterPro" id="IPR025110">
    <property type="entry name" value="AMP-bd_C"/>
</dbReference>
<dbReference type="InterPro" id="IPR042099">
    <property type="entry name" value="ANL_N_sf"/>
</dbReference>
<evidence type="ECO:0000256" key="4">
    <source>
        <dbReference type="ARBA" id="ARBA00022840"/>
    </source>
</evidence>
<comment type="pathway">
    <text evidence="5">Quinol/quinone metabolism; 1,4-dihydroxy-2-naphthoate biosynthesis; 1,4-dihydroxy-2-naphthoate from chorismate: step 5/7.</text>
</comment>
<dbReference type="EC" id="6.2.1.26" evidence="5"/>
<dbReference type="NCBIfam" id="TIGR01923">
    <property type="entry name" value="menE"/>
    <property type="match status" value="1"/>
</dbReference>
<dbReference type="GO" id="GO:0005524">
    <property type="term" value="F:ATP binding"/>
    <property type="evidence" value="ECO:0007669"/>
    <property type="project" value="UniProtKB-KW"/>
</dbReference>
<dbReference type="InterPro" id="IPR000873">
    <property type="entry name" value="AMP-dep_synth/lig_dom"/>
</dbReference>
<keyword evidence="1 5" id="KW-0474">Menaquinone biosynthesis</keyword>
<name>A0A075LPI9_9BACI</name>
<keyword evidence="2 5" id="KW-0436">Ligase</keyword>
<evidence type="ECO:0000259" key="6">
    <source>
        <dbReference type="Pfam" id="PF00501"/>
    </source>
</evidence>
<organism evidence="8 9">
    <name type="scientific">Terribacillus saccharophilus</name>
    <dbReference type="NCBI Taxonomy" id="361277"/>
    <lineage>
        <taxon>Bacteria</taxon>
        <taxon>Bacillati</taxon>
        <taxon>Bacillota</taxon>
        <taxon>Bacilli</taxon>
        <taxon>Bacillales</taxon>
        <taxon>Bacillaceae</taxon>
        <taxon>Terribacillus</taxon>
    </lineage>
</organism>
<evidence type="ECO:0000313" key="8">
    <source>
        <dbReference type="EMBL" id="AIF68254.1"/>
    </source>
</evidence>
<proteinExistence type="inferred from homology"/>
<dbReference type="Proteomes" id="UP000027980">
    <property type="component" value="Chromosome"/>
</dbReference>
<dbReference type="GO" id="GO:0008756">
    <property type="term" value="F:o-succinylbenzoate-CoA ligase activity"/>
    <property type="evidence" value="ECO:0007669"/>
    <property type="project" value="UniProtKB-UniRule"/>
</dbReference>
<gene>
    <name evidence="5" type="primary">menE</name>
    <name evidence="8" type="ORF">GZ22_17530</name>
</gene>
<accession>A0A075LPI9</accession>
<sequence>MTEIIPHWLQKQADLNPGRLALETPEGTTITFGDLHKAVDIRARKLASLGVQQGSRVAVLSHNSVEMVVLVHALSYIGATLILLNTRLTASEWSFQLQDSEADLLLTAERFEKQAMDTSVALQTIEMLNELPEKEYTSCTELRLDDVFSIIYTSGTTGNPKGVEHTYGNHWWSAIGSALNLGLSQEDKWLSPLPMFHVGGLSTIFKSAIYGMPLYVTESFDEKIVQTAIIERSVTIVSVVTVMLQRLLRLQEEDGVTYPEKFRCMLLGGGPAPLHLLEESKARAIPVFQSYGMTETASQIVTLSPEDSIRKLGSAGKALVPAQLRIMTENGFAKPEEPGEIQVKGPMITKGYYRNPGATEGAFQEGWLATGDVGYTDQDGYLYVLDRRKDLIISGGENIYPAEVEGILSSHPNIQEAAVIGKTDTKWGAVPVAYLVKNAEVSVEELQAYCQEKLARYKIPKYWHWMDELPRNASNKLMRYKLQQLLDEGSS</sequence>
<evidence type="ECO:0000259" key="7">
    <source>
        <dbReference type="Pfam" id="PF13193"/>
    </source>
</evidence>
<evidence type="ECO:0000256" key="1">
    <source>
        <dbReference type="ARBA" id="ARBA00022428"/>
    </source>
</evidence>